<dbReference type="AlphaFoldDB" id="A0A0B7JX85"/>
<accession>A0A0B7JX85</accession>
<sequence>MECKGGVWFTFELARSMYEMTSLPDRNGGVQFEFELACWMRETGSNAAYGAGDAAASVKKMINPMLGCQL</sequence>
<gene>
    <name evidence="1" type="ORF">BN869_000005740_1</name>
</gene>
<protein>
    <submittedName>
        <fullName evidence="1">Uncharacterized protein</fullName>
    </submittedName>
</protein>
<evidence type="ECO:0000313" key="1">
    <source>
        <dbReference type="EMBL" id="CEO49683.1"/>
    </source>
</evidence>
<name>A0A0B7JX85_BIOOC</name>
<organism evidence="1">
    <name type="scientific">Bionectria ochroleuca</name>
    <name type="common">Gliocladium roseum</name>
    <dbReference type="NCBI Taxonomy" id="29856"/>
    <lineage>
        <taxon>Eukaryota</taxon>
        <taxon>Fungi</taxon>
        <taxon>Dikarya</taxon>
        <taxon>Ascomycota</taxon>
        <taxon>Pezizomycotina</taxon>
        <taxon>Sordariomycetes</taxon>
        <taxon>Hypocreomycetidae</taxon>
        <taxon>Hypocreales</taxon>
        <taxon>Bionectriaceae</taxon>
        <taxon>Clonostachys</taxon>
    </lineage>
</organism>
<proteinExistence type="predicted"/>
<dbReference type="EMBL" id="CDPU01000015">
    <property type="protein sequence ID" value="CEO49683.1"/>
    <property type="molecule type" value="Genomic_DNA"/>
</dbReference>
<reference evidence="1" key="1">
    <citation type="submission" date="2015-01" db="EMBL/GenBank/DDBJ databases">
        <authorList>
            <person name="Durling Mikael"/>
        </authorList>
    </citation>
    <scope>NUCLEOTIDE SEQUENCE</scope>
</reference>